<evidence type="ECO:0000313" key="2">
    <source>
        <dbReference type="EMBL" id="SDX30339.1"/>
    </source>
</evidence>
<dbReference type="Gene3D" id="1.20.1260.20">
    <property type="entry name" value="PPE superfamily"/>
    <property type="match status" value="1"/>
</dbReference>
<feature type="compositionally biased region" description="Gly residues" evidence="1">
    <location>
        <begin position="318"/>
        <end position="368"/>
    </location>
</feature>
<dbReference type="Proteomes" id="UP000199515">
    <property type="component" value="Unassembled WGS sequence"/>
</dbReference>
<dbReference type="AlphaFoldDB" id="A0A1H3ANC0"/>
<dbReference type="InterPro" id="IPR038332">
    <property type="entry name" value="PPE_sf"/>
</dbReference>
<proteinExistence type="predicted"/>
<protein>
    <recommendedName>
        <fullName evidence="4">PPE family protein</fullName>
    </recommendedName>
</protein>
<dbReference type="RefSeq" id="WP_342741177.1">
    <property type="nucleotide sequence ID" value="NZ_FNON01000002.1"/>
</dbReference>
<organism evidence="2 3">
    <name type="scientific">Amycolatopsis xylanica</name>
    <dbReference type="NCBI Taxonomy" id="589385"/>
    <lineage>
        <taxon>Bacteria</taxon>
        <taxon>Bacillati</taxon>
        <taxon>Actinomycetota</taxon>
        <taxon>Actinomycetes</taxon>
        <taxon>Pseudonocardiales</taxon>
        <taxon>Pseudonocardiaceae</taxon>
        <taxon>Amycolatopsis</taxon>
    </lineage>
</organism>
<dbReference type="STRING" id="589385.SAMN05421504_102969"/>
<reference evidence="2 3" key="1">
    <citation type="submission" date="2016-10" db="EMBL/GenBank/DDBJ databases">
        <authorList>
            <person name="de Groot N.N."/>
        </authorList>
    </citation>
    <scope>NUCLEOTIDE SEQUENCE [LARGE SCALE GENOMIC DNA]</scope>
    <source>
        <strain evidence="2 3">CPCC 202699</strain>
    </source>
</reference>
<evidence type="ECO:0000313" key="3">
    <source>
        <dbReference type="Proteomes" id="UP000199515"/>
    </source>
</evidence>
<evidence type="ECO:0008006" key="4">
    <source>
        <dbReference type="Google" id="ProtNLM"/>
    </source>
</evidence>
<evidence type="ECO:0000256" key="1">
    <source>
        <dbReference type="SAM" id="MobiDB-lite"/>
    </source>
</evidence>
<gene>
    <name evidence="2" type="ORF">SAMN05421504_102969</name>
</gene>
<feature type="compositionally biased region" description="Gly residues" evidence="1">
    <location>
        <begin position="411"/>
        <end position="420"/>
    </location>
</feature>
<dbReference type="EMBL" id="FNON01000002">
    <property type="protein sequence ID" value="SDX30339.1"/>
    <property type="molecule type" value="Genomic_DNA"/>
</dbReference>
<feature type="compositionally biased region" description="Basic and acidic residues" evidence="1">
    <location>
        <begin position="205"/>
        <end position="230"/>
    </location>
</feature>
<feature type="region of interest" description="Disordered" evidence="1">
    <location>
        <begin position="411"/>
        <end position="452"/>
    </location>
</feature>
<accession>A0A1H3ANC0</accession>
<feature type="region of interest" description="Disordered" evidence="1">
    <location>
        <begin position="184"/>
        <end position="373"/>
    </location>
</feature>
<name>A0A1H3ANC0_9PSEU</name>
<feature type="compositionally biased region" description="Gly residues" evidence="1">
    <location>
        <begin position="231"/>
        <end position="259"/>
    </location>
</feature>
<sequence>MLFLIPIVAGAAAYGWLSRDKSGSYAAGDGDRKIDCYQIWYQLNHGPGPQSISDGQSSAATLKSVYQQRLTTIDKLARDMDAAWQGGGVQAAQAAGAHPLKAWMLDSGRKLTESDKYLGEQHEAFNTVISKVVQVPEKPPENNFLNSITPWETDTDRAIKDYNKNGQANVDAFNEYFKASNANGEKMPTYSQMSGDVDKVGVTGDGKDGNGKDKDKPGGDDGKGVDDGGKGRGSIPGGGSVPGGGSIPGGGSMPGGPGSIPGYKPGQIPGAPGGYKPPNIPGYQPGQVPGGPGSYTPPKYPGWNDDTRAAGYQPGSIPGFGPGSGSGSIPGGGSGFTPGGGGSIDTGGFGPGSGGAIGTGGFGPGSGTGAALPGQGLGPGAGAGGAGAAGAAGAAAAAGKGGMMGGGMGGMGHGAKGGGAEDTERSSKFLLGEDGNELFGTDELTAPPVIGE</sequence>
<keyword evidence="3" id="KW-1185">Reference proteome</keyword>